<dbReference type="Gene3D" id="3.90.1720.10">
    <property type="entry name" value="endopeptidase domain like (from Nostoc punctiforme)"/>
    <property type="match status" value="1"/>
</dbReference>
<dbReference type="EMBL" id="JMTB01000081">
    <property type="protein sequence ID" value="KFC06414.1"/>
    <property type="molecule type" value="Genomic_DNA"/>
</dbReference>
<dbReference type="GO" id="GO:0008234">
    <property type="term" value="F:cysteine-type peptidase activity"/>
    <property type="evidence" value="ECO:0007669"/>
    <property type="project" value="UniProtKB-KW"/>
</dbReference>
<name>A0A085A869_9ENTR</name>
<feature type="chain" id="PRO_5001786262" evidence="6">
    <location>
        <begin position="25"/>
        <end position="173"/>
    </location>
</feature>
<dbReference type="Proteomes" id="UP000028630">
    <property type="component" value="Unassembled WGS sequence"/>
</dbReference>
<reference evidence="9" key="1">
    <citation type="submission" date="2014-05" db="EMBL/GenBank/DDBJ databases">
        <title>ATOL: Assembling a taxonomically balanced genome-scale reconstruction of the evolutionary history of the Enterobacteriaceae.</title>
        <authorList>
            <person name="Plunkett G. III"/>
            <person name="Neeno-Eckwall E.C."/>
            <person name="Glasner J.D."/>
            <person name="Perna N.T."/>
        </authorList>
    </citation>
    <scope>NUCLEOTIDE SEQUENCE [LARGE SCALE GENOMIC DNA]</scope>
    <source>
        <strain evidence="9">ATCC 49490</strain>
    </source>
</reference>
<keyword evidence="9" id="KW-1185">Reference proteome</keyword>
<keyword evidence="4" id="KW-0378">Hydrolase</keyword>
<comment type="caution">
    <text evidence="8">The sequence shown here is derived from an EMBL/GenBank/DDBJ whole genome shotgun (WGS) entry which is preliminary data.</text>
</comment>
<dbReference type="PROSITE" id="PS51935">
    <property type="entry name" value="NLPC_P60"/>
    <property type="match status" value="1"/>
</dbReference>
<feature type="signal peptide" evidence="6">
    <location>
        <begin position="1"/>
        <end position="24"/>
    </location>
</feature>
<feature type="domain" description="NlpC/P60" evidence="7">
    <location>
        <begin position="49"/>
        <end position="170"/>
    </location>
</feature>
<keyword evidence="3 6" id="KW-0732">Signal</keyword>
<comment type="similarity">
    <text evidence="1">Belongs to the peptidase C40 family.</text>
</comment>
<sequence length="173" mass="19529">MYFKKLIPAMIVIATSMLAGNASAFNLPSELVSMDKYQPSIYTLPSPKGNIKSKILSQYAKWKGTQYRWGGQSRNGIDCSALMQKIFRGSLQMELPRTTGEQIRGGYRITQDELKPGDLVFFKTSPADRHVGVYIGHDKFIHASKSQGVTVSELTDSYWQDHYETARRITENV</sequence>
<dbReference type="OrthoDB" id="9807055at2"/>
<dbReference type="eggNOG" id="COG0791">
    <property type="taxonomic scope" value="Bacteria"/>
</dbReference>
<evidence type="ECO:0000256" key="1">
    <source>
        <dbReference type="ARBA" id="ARBA00007074"/>
    </source>
</evidence>
<evidence type="ECO:0000256" key="6">
    <source>
        <dbReference type="SAM" id="SignalP"/>
    </source>
</evidence>
<evidence type="ECO:0000259" key="7">
    <source>
        <dbReference type="PROSITE" id="PS51935"/>
    </source>
</evidence>
<dbReference type="InterPro" id="IPR000064">
    <property type="entry name" value="NLP_P60_dom"/>
</dbReference>
<dbReference type="GO" id="GO:0006508">
    <property type="term" value="P:proteolysis"/>
    <property type="evidence" value="ECO:0007669"/>
    <property type="project" value="UniProtKB-KW"/>
</dbReference>
<keyword evidence="5" id="KW-0788">Thiol protease</keyword>
<evidence type="ECO:0000256" key="5">
    <source>
        <dbReference type="ARBA" id="ARBA00022807"/>
    </source>
</evidence>
<dbReference type="AlphaFoldDB" id="A0A085A869"/>
<evidence type="ECO:0000313" key="8">
    <source>
        <dbReference type="EMBL" id="KFC06414.1"/>
    </source>
</evidence>
<evidence type="ECO:0000256" key="3">
    <source>
        <dbReference type="ARBA" id="ARBA00022729"/>
    </source>
</evidence>
<keyword evidence="2" id="KW-0645">Protease</keyword>
<dbReference type="InterPro" id="IPR038765">
    <property type="entry name" value="Papain-like_cys_pep_sf"/>
</dbReference>
<keyword evidence="8" id="KW-0449">Lipoprotein</keyword>
<evidence type="ECO:0000256" key="4">
    <source>
        <dbReference type="ARBA" id="ARBA00022801"/>
    </source>
</evidence>
<dbReference type="RefSeq" id="WP_038157567.1">
    <property type="nucleotide sequence ID" value="NZ_JMTB01000081.1"/>
</dbReference>
<evidence type="ECO:0000256" key="2">
    <source>
        <dbReference type="ARBA" id="ARBA00022670"/>
    </source>
</evidence>
<organism evidence="8 9">
    <name type="scientific">Trabulsiella guamensis ATCC 49490</name>
    <dbReference type="NCBI Taxonomy" id="1005994"/>
    <lineage>
        <taxon>Bacteria</taxon>
        <taxon>Pseudomonadati</taxon>
        <taxon>Pseudomonadota</taxon>
        <taxon>Gammaproteobacteria</taxon>
        <taxon>Enterobacterales</taxon>
        <taxon>Enterobacteriaceae</taxon>
        <taxon>Trabulsiella</taxon>
    </lineage>
</organism>
<dbReference type="PANTHER" id="PTHR47360">
    <property type="entry name" value="MUREIN DD-ENDOPEPTIDASE MEPS/MUREIN LD-CARBOXYPEPTIDASE"/>
    <property type="match status" value="1"/>
</dbReference>
<dbReference type="PANTHER" id="PTHR47360:SF1">
    <property type="entry name" value="ENDOPEPTIDASE NLPC-RELATED"/>
    <property type="match status" value="1"/>
</dbReference>
<evidence type="ECO:0000313" key="9">
    <source>
        <dbReference type="Proteomes" id="UP000028630"/>
    </source>
</evidence>
<dbReference type="SUPFAM" id="SSF54001">
    <property type="entry name" value="Cysteine proteinases"/>
    <property type="match status" value="1"/>
</dbReference>
<proteinExistence type="inferred from homology"/>
<protein>
    <submittedName>
        <fullName evidence="8">Putative lipoprotein</fullName>
    </submittedName>
</protein>
<accession>A0A085A869</accession>
<dbReference type="InterPro" id="IPR052062">
    <property type="entry name" value="Murein_DD/LD_carboxypeptidase"/>
</dbReference>
<gene>
    <name evidence="8" type="ORF">GTGU_02565</name>
</gene>
<dbReference type="Pfam" id="PF00877">
    <property type="entry name" value="NLPC_P60"/>
    <property type="match status" value="1"/>
</dbReference>